<sequence length="92" mass="10339">LNRCAIRISNRKHNTTSYFQLDNIQKQGRSPCKFHQVNTKTLSSPNRSPGSKSIDGPLRCILRCGGYLVQARLREIAFVVNAHFTAHDKSLG</sequence>
<keyword evidence="2" id="KW-1185">Reference proteome</keyword>
<dbReference type="EMBL" id="VJMJ01000172">
    <property type="protein sequence ID" value="KAF0728787.1"/>
    <property type="molecule type" value="Genomic_DNA"/>
</dbReference>
<reference evidence="1 2" key="1">
    <citation type="submission" date="2019-07" db="EMBL/GenBank/DDBJ databases">
        <title>Genomics analysis of Aphanomyces spp. identifies a new class of oomycete effector associated with host adaptation.</title>
        <authorList>
            <person name="Gaulin E."/>
        </authorList>
    </citation>
    <scope>NUCLEOTIDE SEQUENCE [LARGE SCALE GENOMIC DNA]</scope>
    <source>
        <strain evidence="1 2">ATCC 201684</strain>
    </source>
</reference>
<evidence type="ECO:0000313" key="1">
    <source>
        <dbReference type="EMBL" id="KAF0728787.1"/>
    </source>
</evidence>
<accession>A0A6G0WN77</accession>
<proteinExistence type="predicted"/>
<dbReference type="AlphaFoldDB" id="A0A6G0WN77"/>
<evidence type="ECO:0000313" key="2">
    <source>
        <dbReference type="Proteomes" id="UP000481153"/>
    </source>
</evidence>
<protein>
    <submittedName>
        <fullName evidence="1">Uncharacterized protein</fullName>
    </submittedName>
</protein>
<organism evidence="1 2">
    <name type="scientific">Aphanomyces euteiches</name>
    <dbReference type="NCBI Taxonomy" id="100861"/>
    <lineage>
        <taxon>Eukaryota</taxon>
        <taxon>Sar</taxon>
        <taxon>Stramenopiles</taxon>
        <taxon>Oomycota</taxon>
        <taxon>Saprolegniomycetes</taxon>
        <taxon>Saprolegniales</taxon>
        <taxon>Verrucalvaceae</taxon>
        <taxon>Aphanomyces</taxon>
    </lineage>
</organism>
<gene>
    <name evidence="1" type="ORF">Ae201684_013359</name>
</gene>
<name>A0A6G0WN77_9STRA</name>
<feature type="non-terminal residue" evidence="1">
    <location>
        <position position="1"/>
    </location>
</feature>
<comment type="caution">
    <text evidence="1">The sequence shown here is derived from an EMBL/GenBank/DDBJ whole genome shotgun (WGS) entry which is preliminary data.</text>
</comment>
<dbReference type="Proteomes" id="UP000481153">
    <property type="component" value="Unassembled WGS sequence"/>
</dbReference>